<reference evidence="1 2" key="1">
    <citation type="submission" date="2018-06" db="EMBL/GenBank/DDBJ databases">
        <authorList>
            <person name="Liu Z.-W."/>
        </authorList>
    </citation>
    <scope>NUCLEOTIDE SEQUENCE [LARGE SCALE GENOMIC DNA]</scope>
    <source>
        <strain evidence="1 2">2b14</strain>
    </source>
</reference>
<evidence type="ECO:0000313" key="1">
    <source>
        <dbReference type="EMBL" id="RAU81890.1"/>
    </source>
</evidence>
<proteinExistence type="predicted"/>
<reference evidence="1 2" key="2">
    <citation type="submission" date="2018-07" db="EMBL/GenBank/DDBJ databases">
        <title>Pontibacter sp. 2b14 genomic sequence and assembly.</title>
        <authorList>
            <person name="Du Z.-J."/>
        </authorList>
    </citation>
    <scope>NUCLEOTIDE SEQUENCE [LARGE SCALE GENOMIC DNA]</scope>
    <source>
        <strain evidence="1 2">2b14</strain>
    </source>
</reference>
<dbReference type="AlphaFoldDB" id="A0A364RC20"/>
<dbReference type="Pfam" id="PF16248">
    <property type="entry name" value="DUF4905"/>
    <property type="match status" value="1"/>
</dbReference>
<dbReference type="Proteomes" id="UP000251692">
    <property type="component" value="Unassembled WGS sequence"/>
</dbReference>
<dbReference type="InterPro" id="IPR032595">
    <property type="entry name" value="DUF4905"/>
</dbReference>
<comment type="caution">
    <text evidence="1">The sequence shown here is derived from an EMBL/GenBank/DDBJ whole genome shotgun (WGS) entry which is preliminary data.</text>
</comment>
<evidence type="ECO:0000313" key="2">
    <source>
        <dbReference type="Proteomes" id="UP000251692"/>
    </source>
</evidence>
<sequence length="294" mass="33276">MPVLCRRFHKLELHKPKITKKAKLILSLLYLFDFKAPVWRMALDTEGNRLALEIRDGDVLLAHFYTLDLAHFTLTQLNTPEEPAWWLGLEDAHQGMVLLHGYGDRKLGQHKSITALDAAKNQISWQQPAKAFYGISKAGIVLYDPEQPEAGFEIAETSSGKIIQTGLAQQQALQLVEQHTLQRFKQHITPDLYLQGEPYFEQVQAFLEQQLGVTAIAGMEYAETDHAIIISYYTSSGKETWQNNLAAWTLAGELLLQIELATGLSGIGSDTFFIFEGRLYFIKEKVSLHVYDLI</sequence>
<dbReference type="EMBL" id="QMDV01000004">
    <property type="protein sequence ID" value="RAU81890.1"/>
    <property type="molecule type" value="Genomic_DNA"/>
</dbReference>
<name>A0A364RC20_9BACT</name>
<organism evidence="1 2">
    <name type="scientific">Pontibacter arcticus</name>
    <dbReference type="NCBI Taxonomy" id="2080288"/>
    <lineage>
        <taxon>Bacteria</taxon>
        <taxon>Pseudomonadati</taxon>
        <taxon>Bacteroidota</taxon>
        <taxon>Cytophagia</taxon>
        <taxon>Cytophagales</taxon>
        <taxon>Hymenobacteraceae</taxon>
        <taxon>Pontibacter</taxon>
    </lineage>
</organism>
<protein>
    <submittedName>
        <fullName evidence="1">DUF4905 domain-containing protein</fullName>
    </submittedName>
</protein>
<accession>A0A364RC20</accession>
<dbReference type="OrthoDB" id="849670at2"/>
<keyword evidence="2" id="KW-1185">Reference proteome</keyword>
<gene>
    <name evidence="1" type="ORF">DP923_14475</name>
</gene>